<keyword evidence="2" id="KW-1185">Reference proteome</keyword>
<comment type="caution">
    <text evidence="1">The sequence shown here is derived from an EMBL/GenBank/DDBJ whole genome shotgun (WGS) entry which is preliminary data.</text>
</comment>
<protein>
    <submittedName>
        <fullName evidence="1">Uncharacterized protein</fullName>
    </submittedName>
</protein>
<dbReference type="EMBL" id="JAGKQM010000005">
    <property type="protein sequence ID" value="KAH0925407.1"/>
    <property type="molecule type" value="Genomic_DNA"/>
</dbReference>
<name>A0ABQ8D7S0_BRANA</name>
<evidence type="ECO:0000313" key="1">
    <source>
        <dbReference type="EMBL" id="KAH0925407.1"/>
    </source>
</evidence>
<sequence length="61" mass="6475">MDVSVAGVIDGKICVTAYTKISWDTSAKMVMAVFNTETQIWDTATETMIGRPSGCAVMAGN</sequence>
<reference evidence="1 2" key="1">
    <citation type="submission" date="2021-05" db="EMBL/GenBank/DDBJ databases">
        <title>Genome Assembly of Synthetic Allotetraploid Brassica napus Reveals Homoeologous Exchanges between Subgenomes.</title>
        <authorList>
            <person name="Davis J.T."/>
        </authorList>
    </citation>
    <scope>NUCLEOTIDE SEQUENCE [LARGE SCALE GENOMIC DNA]</scope>
    <source>
        <strain evidence="2">cv. Da-Ae</strain>
        <tissue evidence="1">Seedling</tissue>
    </source>
</reference>
<gene>
    <name evidence="1" type="ORF">HID58_017663</name>
</gene>
<dbReference type="Proteomes" id="UP000824890">
    <property type="component" value="Unassembled WGS sequence"/>
</dbReference>
<proteinExistence type="predicted"/>
<accession>A0ABQ8D7S0</accession>
<evidence type="ECO:0000313" key="2">
    <source>
        <dbReference type="Proteomes" id="UP000824890"/>
    </source>
</evidence>
<organism evidence="1 2">
    <name type="scientific">Brassica napus</name>
    <name type="common">Rape</name>
    <dbReference type="NCBI Taxonomy" id="3708"/>
    <lineage>
        <taxon>Eukaryota</taxon>
        <taxon>Viridiplantae</taxon>
        <taxon>Streptophyta</taxon>
        <taxon>Embryophyta</taxon>
        <taxon>Tracheophyta</taxon>
        <taxon>Spermatophyta</taxon>
        <taxon>Magnoliopsida</taxon>
        <taxon>eudicotyledons</taxon>
        <taxon>Gunneridae</taxon>
        <taxon>Pentapetalae</taxon>
        <taxon>rosids</taxon>
        <taxon>malvids</taxon>
        <taxon>Brassicales</taxon>
        <taxon>Brassicaceae</taxon>
        <taxon>Brassiceae</taxon>
        <taxon>Brassica</taxon>
    </lineage>
</organism>